<dbReference type="GO" id="GO:0097367">
    <property type="term" value="F:carbohydrate derivative binding"/>
    <property type="evidence" value="ECO:0007669"/>
    <property type="project" value="InterPro"/>
</dbReference>
<evidence type="ECO:0000313" key="10">
    <source>
        <dbReference type="EMBL" id="PVX28034.1"/>
    </source>
</evidence>
<dbReference type="InterPro" id="IPR000644">
    <property type="entry name" value="CBS_dom"/>
</dbReference>
<dbReference type="Pfam" id="PF00571">
    <property type="entry name" value="CBS"/>
    <property type="match status" value="2"/>
</dbReference>
<feature type="site" description="Catalytically relevant" evidence="6">
    <location>
        <position position="56"/>
    </location>
</feature>
<feature type="domain" description="SIS" evidence="9">
    <location>
        <begin position="38"/>
        <end position="181"/>
    </location>
</feature>
<proteinExistence type="inferred from homology"/>
<protein>
    <submittedName>
        <fullName evidence="10">KpsF/GutQ family sugar-phosphate isomerase</fullName>
    </submittedName>
</protein>
<keyword evidence="11" id="KW-1185">Reference proteome</keyword>
<sequence length="322" mass="34076">MRALSVESMVESGASVIRAEAAALTLLAEKLDHRFAEAVELLVQTPGRVVLAGMGKSGHIARKIAATLSATGSAAYFLHPGEASHGDLGMLREGDLLLLLSNSGQTAEIAAVLSHAERLKVPAIAITAGAESMVARRSTVTLLLPPCSEACPEGIAPTTSTTMMLALGDALAVSAMRKRGISRTQLAHWHPGGRIGWGMQTIKAFIGESEPLPLVRADASARDVVLEMTSFGKGVAGVVDAEGDLIGVITDGDLRRAFDRMLIAVAGDIMSRDPITIAKHASVDDAIARMQQNKITVLFVMETETSRRPWGLLHIHDLRLNV</sequence>
<dbReference type="GO" id="GO:1901135">
    <property type="term" value="P:carbohydrate derivative metabolic process"/>
    <property type="evidence" value="ECO:0007669"/>
    <property type="project" value="InterPro"/>
</dbReference>
<evidence type="ECO:0000259" key="8">
    <source>
        <dbReference type="PROSITE" id="PS51371"/>
    </source>
</evidence>
<feature type="domain" description="CBS" evidence="8">
    <location>
        <begin position="208"/>
        <end position="265"/>
    </location>
</feature>
<dbReference type="InterPro" id="IPR046342">
    <property type="entry name" value="CBS_dom_sf"/>
</dbReference>
<dbReference type="OrthoDB" id="9762536at2"/>
<dbReference type="CDD" id="cd05014">
    <property type="entry name" value="SIS_Kpsf"/>
    <property type="match status" value="1"/>
</dbReference>
<dbReference type="SUPFAM" id="SSF53697">
    <property type="entry name" value="SIS domain"/>
    <property type="match status" value="1"/>
</dbReference>
<comment type="caution">
    <text evidence="10">The sequence shown here is derived from an EMBL/GenBank/DDBJ whole genome shotgun (WGS) entry which is preliminary data.</text>
</comment>
<dbReference type="EMBL" id="QENQ01000001">
    <property type="protein sequence ID" value="PVX28034.1"/>
    <property type="molecule type" value="Genomic_DNA"/>
</dbReference>
<dbReference type="InterPro" id="IPR035474">
    <property type="entry name" value="SIS_Kpsf"/>
</dbReference>
<dbReference type="Gene3D" id="3.40.50.10490">
    <property type="entry name" value="Glucose-6-phosphate isomerase like protein, domain 1"/>
    <property type="match status" value="1"/>
</dbReference>
<name>A0A2U0S9M5_9SPHN</name>
<evidence type="ECO:0000256" key="5">
    <source>
        <dbReference type="PIRSR" id="PIRSR004692-2"/>
    </source>
</evidence>
<evidence type="ECO:0000256" key="1">
    <source>
        <dbReference type="ARBA" id="ARBA00008165"/>
    </source>
</evidence>
<dbReference type="GO" id="GO:0016853">
    <property type="term" value="F:isomerase activity"/>
    <property type="evidence" value="ECO:0007669"/>
    <property type="project" value="UniProtKB-KW"/>
</dbReference>
<dbReference type="Gene3D" id="3.10.580.10">
    <property type="entry name" value="CBS-domain"/>
    <property type="match status" value="1"/>
</dbReference>
<dbReference type="GO" id="GO:0005975">
    <property type="term" value="P:carbohydrate metabolic process"/>
    <property type="evidence" value="ECO:0007669"/>
    <property type="project" value="InterPro"/>
</dbReference>
<dbReference type="AlphaFoldDB" id="A0A2U0S9M5"/>
<evidence type="ECO:0000256" key="4">
    <source>
        <dbReference type="PIRNR" id="PIRNR004692"/>
    </source>
</evidence>
<dbReference type="Proteomes" id="UP000245890">
    <property type="component" value="Unassembled WGS sequence"/>
</dbReference>
<dbReference type="PIRSF" id="PIRSF004692">
    <property type="entry name" value="KdsD_KpsF"/>
    <property type="match status" value="1"/>
</dbReference>
<dbReference type="GO" id="GO:0046872">
    <property type="term" value="F:metal ion binding"/>
    <property type="evidence" value="ECO:0007669"/>
    <property type="project" value="UniProtKB-KW"/>
</dbReference>
<evidence type="ECO:0000256" key="6">
    <source>
        <dbReference type="PIRSR" id="PIRSR004692-3"/>
    </source>
</evidence>
<keyword evidence="10" id="KW-0413">Isomerase</keyword>
<dbReference type="PANTHER" id="PTHR42745">
    <property type="match status" value="1"/>
</dbReference>
<organism evidence="10 11">
    <name type="scientific">Sphingomonas pokkalii</name>
    <dbReference type="NCBI Taxonomy" id="2175090"/>
    <lineage>
        <taxon>Bacteria</taxon>
        <taxon>Pseudomonadati</taxon>
        <taxon>Pseudomonadota</taxon>
        <taxon>Alphaproteobacteria</taxon>
        <taxon>Sphingomonadales</taxon>
        <taxon>Sphingomonadaceae</taxon>
        <taxon>Sphingomonas</taxon>
    </lineage>
</organism>
<keyword evidence="5" id="KW-0479">Metal-binding</keyword>
<dbReference type="Pfam" id="PF01380">
    <property type="entry name" value="SIS"/>
    <property type="match status" value="1"/>
</dbReference>
<evidence type="ECO:0000313" key="11">
    <source>
        <dbReference type="Proteomes" id="UP000245890"/>
    </source>
</evidence>
<keyword evidence="3 7" id="KW-0129">CBS domain</keyword>
<dbReference type="InterPro" id="IPR004800">
    <property type="entry name" value="KdsD/KpsF-type"/>
</dbReference>
<gene>
    <name evidence="10" type="ORF">DD559_00620</name>
</gene>
<accession>A0A2U0S9M5</accession>
<keyword evidence="2" id="KW-0677">Repeat</keyword>
<feature type="site" description="Catalytically relevant" evidence="6">
    <location>
        <position position="149"/>
    </location>
</feature>
<dbReference type="PROSITE" id="PS51464">
    <property type="entry name" value="SIS"/>
    <property type="match status" value="1"/>
</dbReference>
<reference evidence="10 11" key="1">
    <citation type="submission" date="2018-05" db="EMBL/GenBank/DDBJ databases">
        <title>Description of Sphingomonas pokkalii sp nov, isolated from the rhizosphere of saline tolerant pokkali rice and its draft genome analysis.</title>
        <authorList>
            <person name="Menon R."/>
            <person name="Kumari S."/>
            <person name="Rameshkumar N."/>
        </authorList>
    </citation>
    <scope>NUCLEOTIDE SEQUENCE [LARGE SCALE GENOMIC DNA]</scope>
    <source>
        <strain evidence="10 11">L3B27</strain>
    </source>
</reference>
<dbReference type="InterPro" id="IPR050986">
    <property type="entry name" value="GutQ/KpsF_isomerases"/>
</dbReference>
<comment type="similarity">
    <text evidence="1 4">Belongs to the SIS family. GutQ/KpsF subfamily.</text>
</comment>
<dbReference type="CDD" id="cd04604">
    <property type="entry name" value="CBS_pair_SIS_assoc"/>
    <property type="match status" value="1"/>
</dbReference>
<dbReference type="PROSITE" id="PS51371">
    <property type="entry name" value="CBS"/>
    <property type="match status" value="2"/>
</dbReference>
<evidence type="ECO:0000259" key="9">
    <source>
        <dbReference type="PROSITE" id="PS51464"/>
    </source>
</evidence>
<dbReference type="InterPro" id="IPR046348">
    <property type="entry name" value="SIS_dom_sf"/>
</dbReference>
<feature type="site" description="Catalytically relevant" evidence="6">
    <location>
        <position position="108"/>
    </location>
</feature>
<dbReference type="PANTHER" id="PTHR42745:SF1">
    <property type="entry name" value="ARABINOSE 5-PHOSPHATE ISOMERASE KDSD"/>
    <property type="match status" value="1"/>
</dbReference>
<keyword evidence="5" id="KW-0862">Zinc</keyword>
<evidence type="ECO:0000256" key="7">
    <source>
        <dbReference type="PROSITE-ProRule" id="PRU00703"/>
    </source>
</evidence>
<evidence type="ECO:0000256" key="2">
    <source>
        <dbReference type="ARBA" id="ARBA00022737"/>
    </source>
</evidence>
<feature type="domain" description="CBS" evidence="8">
    <location>
        <begin position="270"/>
        <end position="322"/>
    </location>
</feature>
<dbReference type="NCBIfam" id="TIGR00393">
    <property type="entry name" value="kpsF"/>
    <property type="match status" value="1"/>
</dbReference>
<evidence type="ECO:0000256" key="3">
    <source>
        <dbReference type="ARBA" id="ARBA00023122"/>
    </source>
</evidence>
<dbReference type="InterPro" id="IPR001347">
    <property type="entry name" value="SIS_dom"/>
</dbReference>
<feature type="site" description="Catalytically relevant" evidence="6">
    <location>
        <position position="190"/>
    </location>
</feature>
<feature type="binding site" evidence="5">
    <location>
        <position position="79"/>
    </location>
    <ligand>
        <name>Zn(2+)</name>
        <dbReference type="ChEBI" id="CHEBI:29105"/>
    </ligand>
</feature>